<dbReference type="OrthoDB" id="3061698at2759"/>
<accession>A0A409YX10</accession>
<name>A0A409YX10_9AGAR</name>
<protein>
    <submittedName>
        <fullName evidence="1">Uncharacterized protein</fullName>
    </submittedName>
</protein>
<dbReference type="AlphaFoldDB" id="A0A409YX10"/>
<dbReference type="InParanoid" id="A0A409YX10"/>
<dbReference type="Proteomes" id="UP000284706">
    <property type="component" value="Unassembled WGS sequence"/>
</dbReference>
<keyword evidence="2" id="KW-1185">Reference proteome</keyword>
<organism evidence="1 2">
    <name type="scientific">Gymnopilus dilepis</name>
    <dbReference type="NCBI Taxonomy" id="231916"/>
    <lineage>
        <taxon>Eukaryota</taxon>
        <taxon>Fungi</taxon>
        <taxon>Dikarya</taxon>
        <taxon>Basidiomycota</taxon>
        <taxon>Agaricomycotina</taxon>
        <taxon>Agaricomycetes</taxon>
        <taxon>Agaricomycetidae</taxon>
        <taxon>Agaricales</taxon>
        <taxon>Agaricineae</taxon>
        <taxon>Hymenogastraceae</taxon>
        <taxon>Gymnopilus</taxon>
    </lineage>
</organism>
<evidence type="ECO:0000313" key="1">
    <source>
        <dbReference type="EMBL" id="PPR07531.1"/>
    </source>
</evidence>
<gene>
    <name evidence="1" type="ORF">CVT26_013556</name>
</gene>
<evidence type="ECO:0000313" key="2">
    <source>
        <dbReference type="Proteomes" id="UP000284706"/>
    </source>
</evidence>
<reference evidence="1 2" key="1">
    <citation type="journal article" date="2018" name="Evol. Lett.">
        <title>Horizontal gene cluster transfer increased hallucinogenic mushroom diversity.</title>
        <authorList>
            <person name="Reynolds H.T."/>
            <person name="Vijayakumar V."/>
            <person name="Gluck-Thaler E."/>
            <person name="Korotkin H.B."/>
            <person name="Matheny P.B."/>
            <person name="Slot J.C."/>
        </authorList>
    </citation>
    <scope>NUCLEOTIDE SEQUENCE [LARGE SCALE GENOMIC DNA]</scope>
    <source>
        <strain evidence="1 2">SRW20</strain>
    </source>
</reference>
<sequence length="468" mass="51386">MAHSSRSFQELAFPSSTSTLRGRIPTTPIRRFLCRADLMRPFLALGKRSREDVSIAGDATTRATEAIPTDFVVSASRDIAMLAAMSNYVPVRLSEAIPTASPSSPLHTVAQSFLDHPATDSPLAPSVSRQAQAQAAPRARVAIQQHDRPLDAIVITTLPSFPFCCHEDPLTMSREQLVRVAELFNDHLPSGSASTAAQRIDTSEERSEAYIRHCIEVLCGIVPEEVPAAPKAVRSRAVVLDGSQAPLQQPHAGVGNLWLRGREMDALKPEGGLFLARSSPPTSPLAMRLPASRRRGIGMGPSLLSSPSGLERLEEEDYDEGDVFDNHRALKRRKLSISEENENVAPRRTFYSRGHGLATQDTELSTPSRRARSRLTFTTHRPADLLLPFHDESSSSDVDIDMALQSPSPLQHRSRTFGLHIPPLAPKPKLYRSKSKSVRRSASKRAQQICRPMGNLCMNSDPAPVIRF</sequence>
<dbReference type="EMBL" id="NHYE01000103">
    <property type="protein sequence ID" value="PPR07531.1"/>
    <property type="molecule type" value="Genomic_DNA"/>
</dbReference>
<proteinExistence type="predicted"/>
<comment type="caution">
    <text evidence="1">The sequence shown here is derived from an EMBL/GenBank/DDBJ whole genome shotgun (WGS) entry which is preliminary data.</text>
</comment>